<evidence type="ECO:0000256" key="2">
    <source>
        <dbReference type="ARBA" id="ARBA00023082"/>
    </source>
</evidence>
<dbReference type="InterPro" id="IPR000943">
    <property type="entry name" value="RNA_pol_sigma70"/>
</dbReference>
<accession>A0A1M4XK16</accession>
<organism evidence="6 7">
    <name type="scientific">Caldanaerobius fijiensis DSM 17918</name>
    <dbReference type="NCBI Taxonomy" id="1121256"/>
    <lineage>
        <taxon>Bacteria</taxon>
        <taxon>Bacillati</taxon>
        <taxon>Bacillota</taxon>
        <taxon>Clostridia</taxon>
        <taxon>Thermoanaerobacterales</taxon>
        <taxon>Thermoanaerobacteraceae</taxon>
        <taxon>Caldanaerobius</taxon>
    </lineage>
</organism>
<keyword evidence="3" id="KW-0238">DNA-binding</keyword>
<dbReference type="InterPro" id="IPR007627">
    <property type="entry name" value="RNA_pol_sigma70_r2"/>
</dbReference>
<evidence type="ECO:0000256" key="1">
    <source>
        <dbReference type="ARBA" id="ARBA00023015"/>
    </source>
</evidence>
<dbReference type="CDD" id="cd06171">
    <property type="entry name" value="Sigma70_r4"/>
    <property type="match status" value="1"/>
</dbReference>
<dbReference type="SUPFAM" id="SSF88946">
    <property type="entry name" value="Sigma2 domain of RNA polymerase sigma factors"/>
    <property type="match status" value="1"/>
</dbReference>
<keyword evidence="6" id="KW-0966">Cell projection</keyword>
<dbReference type="NCBIfam" id="NF005413">
    <property type="entry name" value="PRK06986.1"/>
    <property type="match status" value="1"/>
</dbReference>
<dbReference type="GO" id="GO:0003677">
    <property type="term" value="F:DNA binding"/>
    <property type="evidence" value="ECO:0007669"/>
    <property type="project" value="UniProtKB-KW"/>
</dbReference>
<keyword evidence="7" id="KW-1185">Reference proteome</keyword>
<proteinExistence type="predicted"/>
<dbReference type="InterPro" id="IPR014284">
    <property type="entry name" value="RNA_pol_sigma-70_dom"/>
</dbReference>
<dbReference type="Gene3D" id="1.10.1740.10">
    <property type="match status" value="1"/>
</dbReference>
<dbReference type="Pfam" id="PF04542">
    <property type="entry name" value="Sigma70_r2"/>
    <property type="match status" value="1"/>
</dbReference>
<evidence type="ECO:0000313" key="7">
    <source>
        <dbReference type="Proteomes" id="UP000184088"/>
    </source>
</evidence>
<dbReference type="NCBIfam" id="TIGR02937">
    <property type="entry name" value="sigma70-ECF"/>
    <property type="match status" value="1"/>
</dbReference>
<dbReference type="NCBIfam" id="TIGR02479">
    <property type="entry name" value="FliA_WhiG"/>
    <property type="match status" value="1"/>
</dbReference>
<dbReference type="PIRSF" id="PIRSF000770">
    <property type="entry name" value="RNA_pol_sigma-SigE/K"/>
    <property type="match status" value="1"/>
</dbReference>
<dbReference type="InterPro" id="IPR013325">
    <property type="entry name" value="RNA_pol_sigma_r2"/>
</dbReference>
<keyword evidence="1" id="KW-0805">Transcription regulation</keyword>
<dbReference type="PROSITE" id="PS00716">
    <property type="entry name" value="SIGMA70_2"/>
    <property type="match status" value="1"/>
</dbReference>
<reference evidence="6 7" key="1">
    <citation type="submission" date="2016-11" db="EMBL/GenBank/DDBJ databases">
        <authorList>
            <person name="Jaros S."/>
            <person name="Januszkiewicz K."/>
            <person name="Wedrychowicz H."/>
        </authorList>
    </citation>
    <scope>NUCLEOTIDE SEQUENCE [LARGE SCALE GENOMIC DNA]</scope>
    <source>
        <strain evidence="6 7">DSM 17918</strain>
    </source>
</reference>
<gene>
    <name evidence="6" type="ORF">SAMN02746089_01035</name>
</gene>
<dbReference type="RefSeq" id="WP_073342317.1">
    <property type="nucleotide sequence ID" value="NZ_FQVH01000008.1"/>
</dbReference>
<dbReference type="SUPFAM" id="SSF88659">
    <property type="entry name" value="Sigma3 and sigma4 domains of RNA polymerase sigma factors"/>
    <property type="match status" value="2"/>
</dbReference>
<keyword evidence="4" id="KW-0804">Transcription</keyword>
<dbReference type="GO" id="GO:0006352">
    <property type="term" value="P:DNA-templated transcription initiation"/>
    <property type="evidence" value="ECO:0007669"/>
    <property type="project" value="InterPro"/>
</dbReference>
<keyword evidence="6" id="KW-0282">Flagellum</keyword>
<evidence type="ECO:0000256" key="3">
    <source>
        <dbReference type="ARBA" id="ARBA00023125"/>
    </source>
</evidence>
<sequence>MRDVDINKLWREYEATRSVELRNQIVLYYVPLVKYIVNRILIKYNNWEYDDILNQGILGLIDAVEKYESSKGVKFETYATYRIRGEILDYLRKKDWLPRSLRKKYKILQEIIDSSSDKSDIEIASEAGVSLDEYYKLLNYGNACNILSLDEMLENGVMNISHSSDTPDRIAEDHEIRTLLEEFIDGLPEKQKLVLSLYYVEGLTYKEIAMVLGVTESRISQIHSQAIKKLKEFFYKEKLVNQVI</sequence>
<evidence type="ECO:0000256" key="4">
    <source>
        <dbReference type="ARBA" id="ARBA00023163"/>
    </source>
</evidence>
<dbReference type="PRINTS" id="PR00046">
    <property type="entry name" value="SIGMA70FCT"/>
</dbReference>
<dbReference type="GO" id="GO:0003899">
    <property type="term" value="F:DNA-directed RNA polymerase activity"/>
    <property type="evidence" value="ECO:0007669"/>
    <property type="project" value="InterPro"/>
</dbReference>
<dbReference type="InterPro" id="IPR012845">
    <property type="entry name" value="RNA_pol_sigma_FliA_WhiG"/>
</dbReference>
<dbReference type="OrthoDB" id="9799825at2"/>
<dbReference type="Pfam" id="PF04545">
    <property type="entry name" value="Sigma70_r4"/>
    <property type="match status" value="1"/>
</dbReference>
<dbReference type="PANTHER" id="PTHR30385:SF7">
    <property type="entry name" value="RNA POLYMERASE SIGMA FACTOR FLIA"/>
    <property type="match status" value="1"/>
</dbReference>
<keyword evidence="6" id="KW-0969">Cilium</keyword>
<evidence type="ECO:0000259" key="5">
    <source>
        <dbReference type="PROSITE" id="PS00716"/>
    </source>
</evidence>
<dbReference type="Gene3D" id="1.20.140.160">
    <property type="match status" value="1"/>
</dbReference>
<name>A0A1M4XK16_9THEO</name>
<dbReference type="InterPro" id="IPR007630">
    <property type="entry name" value="RNA_pol_sigma70_r4"/>
</dbReference>
<dbReference type="EMBL" id="FQVH01000008">
    <property type="protein sequence ID" value="SHE93761.1"/>
    <property type="molecule type" value="Genomic_DNA"/>
</dbReference>
<dbReference type="Proteomes" id="UP000184088">
    <property type="component" value="Unassembled WGS sequence"/>
</dbReference>
<protein>
    <submittedName>
        <fullName evidence="6">RNA polymerase sigma factor for flagellar operon FliA</fullName>
    </submittedName>
</protein>
<feature type="domain" description="RNA polymerase sigma-70" evidence="5">
    <location>
        <begin position="204"/>
        <end position="230"/>
    </location>
</feature>
<dbReference type="STRING" id="1121256.SAMN02746089_01035"/>
<dbReference type="PANTHER" id="PTHR30385">
    <property type="entry name" value="SIGMA FACTOR F FLAGELLAR"/>
    <property type="match status" value="1"/>
</dbReference>
<keyword evidence="2" id="KW-0731">Sigma factor</keyword>
<dbReference type="GO" id="GO:0016987">
    <property type="term" value="F:sigma factor activity"/>
    <property type="evidence" value="ECO:0007669"/>
    <property type="project" value="UniProtKB-KW"/>
</dbReference>
<dbReference type="InterPro" id="IPR013324">
    <property type="entry name" value="RNA_pol_sigma_r3/r4-like"/>
</dbReference>
<evidence type="ECO:0000313" key="6">
    <source>
        <dbReference type="EMBL" id="SHE93761.1"/>
    </source>
</evidence>
<dbReference type="AlphaFoldDB" id="A0A1M4XK16"/>